<sequence length="133" mass="14420">MMAVALAPLQLRPIPRLLPARNGCAGASPRMADLSCRYNQSTNVNVHGRTRLRSHITRRDALSFMSSASLAAFMLMVASPAEARTSRLENKKKALEKLREKALAAKEKNGATSKEMGLPANLLIPRPAVKASL</sequence>
<gene>
    <name evidence="2" type="ORF">BDA96_03G255900</name>
</gene>
<reference evidence="2" key="2">
    <citation type="submission" date="2020-10" db="EMBL/GenBank/DDBJ databases">
        <authorList>
            <person name="Cooper E.A."/>
            <person name="Brenton Z.W."/>
            <person name="Flinn B.S."/>
            <person name="Jenkins J."/>
            <person name="Shu S."/>
            <person name="Flowers D."/>
            <person name="Luo F."/>
            <person name="Wang Y."/>
            <person name="Xia P."/>
            <person name="Barry K."/>
            <person name="Daum C."/>
            <person name="Lipzen A."/>
            <person name="Yoshinaga Y."/>
            <person name="Schmutz J."/>
            <person name="Saski C."/>
            <person name="Vermerris W."/>
            <person name="Kresovich S."/>
        </authorList>
    </citation>
    <scope>NUCLEOTIDE SEQUENCE</scope>
</reference>
<dbReference type="KEGG" id="sbi:8058228"/>
<organism evidence="2 3">
    <name type="scientific">Sorghum bicolor</name>
    <name type="common">Sorghum</name>
    <name type="synonym">Sorghum vulgare</name>
    <dbReference type="NCBI Taxonomy" id="4558"/>
    <lineage>
        <taxon>Eukaryota</taxon>
        <taxon>Viridiplantae</taxon>
        <taxon>Streptophyta</taxon>
        <taxon>Embryophyta</taxon>
        <taxon>Tracheophyta</taxon>
        <taxon>Spermatophyta</taxon>
        <taxon>Magnoliopsida</taxon>
        <taxon>Liliopsida</taxon>
        <taxon>Poales</taxon>
        <taxon>Poaceae</taxon>
        <taxon>PACMAD clade</taxon>
        <taxon>Panicoideae</taxon>
        <taxon>Andropogonodae</taxon>
        <taxon>Andropogoneae</taxon>
        <taxon>Sorghinae</taxon>
        <taxon>Sorghum</taxon>
    </lineage>
</organism>
<dbReference type="Proteomes" id="UP000807115">
    <property type="component" value="Chromosome 3"/>
</dbReference>
<dbReference type="OMA" id="ACCKHNQ"/>
<evidence type="ECO:0000313" key="2">
    <source>
        <dbReference type="EMBL" id="KAG0538664.1"/>
    </source>
</evidence>
<evidence type="ECO:0000313" key="3">
    <source>
        <dbReference type="Proteomes" id="UP000807115"/>
    </source>
</evidence>
<protein>
    <submittedName>
        <fullName evidence="2">Uncharacterized protein</fullName>
    </submittedName>
</protein>
<proteinExistence type="predicted"/>
<evidence type="ECO:0000256" key="1">
    <source>
        <dbReference type="SAM" id="Coils"/>
    </source>
</evidence>
<accession>A0A921RDY8</accession>
<reference evidence="2" key="1">
    <citation type="journal article" date="2019" name="BMC Genomics">
        <title>A new reference genome for Sorghum bicolor reveals high levels of sequence similarity between sweet and grain genotypes: implications for the genetics of sugar metabolism.</title>
        <authorList>
            <person name="Cooper E.A."/>
            <person name="Brenton Z.W."/>
            <person name="Flinn B.S."/>
            <person name="Jenkins J."/>
            <person name="Shu S."/>
            <person name="Flowers D."/>
            <person name="Luo F."/>
            <person name="Wang Y."/>
            <person name="Xia P."/>
            <person name="Barry K."/>
            <person name="Daum C."/>
            <person name="Lipzen A."/>
            <person name="Yoshinaga Y."/>
            <person name="Schmutz J."/>
            <person name="Saski C."/>
            <person name="Vermerris W."/>
            <person name="Kresovich S."/>
        </authorList>
    </citation>
    <scope>NUCLEOTIDE SEQUENCE</scope>
</reference>
<keyword evidence="1" id="KW-0175">Coiled coil</keyword>
<name>A0A921RDY8_SORBI</name>
<dbReference type="Gramene" id="EES03347">
    <property type="protein sequence ID" value="EES03347"/>
    <property type="gene ID" value="SORBI_3003G236300"/>
</dbReference>
<comment type="caution">
    <text evidence="2">The sequence shown here is derived from an EMBL/GenBank/DDBJ whole genome shotgun (WGS) entry which is preliminary data.</text>
</comment>
<dbReference type="AlphaFoldDB" id="A0A921RDY8"/>
<dbReference type="OrthoDB" id="647720at2759"/>
<feature type="coiled-coil region" evidence="1">
    <location>
        <begin position="81"/>
        <end position="115"/>
    </location>
</feature>
<dbReference type="EMBL" id="CM027682">
    <property type="protein sequence ID" value="KAG0538664.1"/>
    <property type="molecule type" value="Genomic_DNA"/>
</dbReference>